<dbReference type="OrthoDB" id="9802328at2"/>
<dbReference type="PATRIC" id="fig|1150625.3.peg.2627"/>
<dbReference type="Gene3D" id="3.90.1150.10">
    <property type="entry name" value="Aspartate Aminotransferase, domain 1"/>
    <property type="match status" value="1"/>
</dbReference>
<dbReference type="InterPro" id="IPR015424">
    <property type="entry name" value="PyrdxlP-dep_Trfase"/>
</dbReference>
<dbReference type="GO" id="GO:0008483">
    <property type="term" value="F:transaminase activity"/>
    <property type="evidence" value="ECO:0007669"/>
    <property type="project" value="UniProtKB-KW"/>
</dbReference>
<dbReference type="AlphaFoldDB" id="A0A147K669"/>
<dbReference type="GO" id="GO:0006520">
    <property type="term" value="P:amino acid metabolic process"/>
    <property type="evidence" value="ECO:0007669"/>
    <property type="project" value="InterPro"/>
</dbReference>
<dbReference type="Proteomes" id="UP000074108">
    <property type="component" value="Unassembled WGS sequence"/>
</dbReference>
<comment type="cofactor">
    <cofactor evidence="1 6">
        <name>pyridoxal 5'-phosphate</name>
        <dbReference type="ChEBI" id="CHEBI:597326"/>
    </cofactor>
</comment>
<reference evidence="8 9" key="1">
    <citation type="journal article" date="2016" name="Front. Microbiol.">
        <title>Microevolution Analysis of Bacillus coahuilensis Unveils Differences in Phosphorus Acquisition Strategies and Their Regulation.</title>
        <authorList>
            <person name="Gomez-Lunar Z."/>
            <person name="Hernandez-Gonzalez I."/>
            <person name="Rodriguez-Torres M.D."/>
            <person name="Souza V."/>
            <person name="Olmedo-Alvarez G."/>
        </authorList>
    </citation>
    <scope>NUCLEOTIDE SEQUENCE [LARGE SCALE GENOMIC DNA]</scope>
    <source>
        <strain evidence="9">p1.1.43</strain>
    </source>
</reference>
<evidence type="ECO:0000313" key="8">
    <source>
        <dbReference type="EMBL" id="KUP05336.1"/>
    </source>
</evidence>
<protein>
    <recommendedName>
        <fullName evidence="6">Aminotransferase</fullName>
        <ecNumber evidence="6">2.6.1.-</ecNumber>
    </recommendedName>
</protein>
<dbReference type="EC" id="2.6.1.-" evidence="6"/>
<evidence type="ECO:0000256" key="1">
    <source>
        <dbReference type="ARBA" id="ARBA00001933"/>
    </source>
</evidence>
<comment type="caution">
    <text evidence="8">The sequence shown here is derived from an EMBL/GenBank/DDBJ whole genome shotgun (WGS) entry which is preliminary data.</text>
</comment>
<dbReference type="Gene3D" id="3.40.640.10">
    <property type="entry name" value="Type I PLP-dependent aspartate aminotransferase-like (Major domain)"/>
    <property type="match status" value="1"/>
</dbReference>
<sequence>MLKAKKSYLSHVVKELPPSGIRKFFDLANGMEDVISLGVGEPDFTTSWRVREAAIVSFERGYTAYTANAGLIELRKEITKYCLRNFDVEYNPENEIIVTIGASQALDIALRAIVNPGEEVIVIEPSFVSYAPLVELCGGKAVRIQTKGEEEFKLQPEDLRAAITDRTKAILICSPNNPTGTVMEKEDYLKLLPIIEEHDLLVISDEIYSELVYDGTHQSVPALPGMYERTIFINGFSKGFAMTGWRLGFLCAPREFTEAMLKIHQYSVMCASTAAQYGALEALREGSQDVLSMKKSYEQRRNYFVKSCNEIGLACHKPGGAFYSFPSVKATGMSSAEFAEKLLVEERVAVVPGNVFGESGEGFVRCSYASSITQLEEAIRRMSKFMNNHS</sequence>
<evidence type="ECO:0000256" key="5">
    <source>
        <dbReference type="ARBA" id="ARBA00022898"/>
    </source>
</evidence>
<keyword evidence="4 6" id="KW-0808">Transferase</keyword>
<feature type="domain" description="Aminotransferase class I/classII large" evidence="7">
    <location>
        <begin position="33"/>
        <end position="381"/>
    </location>
</feature>
<dbReference type="SUPFAM" id="SSF53383">
    <property type="entry name" value="PLP-dependent transferases"/>
    <property type="match status" value="1"/>
</dbReference>
<dbReference type="FunFam" id="3.40.640.10:FF:000033">
    <property type="entry name" value="Aspartate aminotransferase"/>
    <property type="match status" value="1"/>
</dbReference>
<keyword evidence="3 6" id="KW-0032">Aminotransferase</keyword>
<dbReference type="RefSeq" id="WP_059351546.1">
    <property type="nucleotide sequence ID" value="NZ_LDYG01000039.1"/>
</dbReference>
<comment type="similarity">
    <text evidence="2 6">Belongs to the class-I pyridoxal-phosphate-dependent aminotransferase family.</text>
</comment>
<keyword evidence="9" id="KW-1185">Reference proteome</keyword>
<gene>
    <name evidence="8" type="ORF">Q75_12490</name>
</gene>
<dbReference type="EMBL" id="LDYG01000039">
    <property type="protein sequence ID" value="KUP05336.1"/>
    <property type="molecule type" value="Genomic_DNA"/>
</dbReference>
<dbReference type="InterPro" id="IPR015422">
    <property type="entry name" value="PyrdxlP-dep_Trfase_small"/>
</dbReference>
<dbReference type="Pfam" id="PF00155">
    <property type="entry name" value="Aminotran_1_2"/>
    <property type="match status" value="1"/>
</dbReference>
<dbReference type="GO" id="GO:0030170">
    <property type="term" value="F:pyridoxal phosphate binding"/>
    <property type="evidence" value="ECO:0007669"/>
    <property type="project" value="InterPro"/>
</dbReference>
<dbReference type="STRING" id="1150625.Q75_12490"/>
<dbReference type="CDD" id="cd00609">
    <property type="entry name" value="AAT_like"/>
    <property type="match status" value="1"/>
</dbReference>
<evidence type="ECO:0000313" key="9">
    <source>
        <dbReference type="Proteomes" id="UP000074108"/>
    </source>
</evidence>
<proteinExistence type="inferred from homology"/>
<evidence type="ECO:0000256" key="3">
    <source>
        <dbReference type="ARBA" id="ARBA00022576"/>
    </source>
</evidence>
<dbReference type="PROSITE" id="PS00105">
    <property type="entry name" value="AA_TRANSFER_CLASS_1"/>
    <property type="match status" value="1"/>
</dbReference>
<evidence type="ECO:0000256" key="4">
    <source>
        <dbReference type="ARBA" id="ARBA00022679"/>
    </source>
</evidence>
<evidence type="ECO:0000256" key="6">
    <source>
        <dbReference type="RuleBase" id="RU000481"/>
    </source>
</evidence>
<dbReference type="PANTHER" id="PTHR46383:SF3">
    <property type="entry name" value="ASPARTATE AMINOTRANSFERASE-RELATED"/>
    <property type="match status" value="1"/>
</dbReference>
<evidence type="ECO:0000256" key="2">
    <source>
        <dbReference type="ARBA" id="ARBA00007441"/>
    </source>
</evidence>
<dbReference type="NCBIfam" id="NF005816">
    <property type="entry name" value="PRK07682.1"/>
    <property type="match status" value="1"/>
</dbReference>
<dbReference type="InterPro" id="IPR004839">
    <property type="entry name" value="Aminotransferase_I/II_large"/>
</dbReference>
<keyword evidence="5" id="KW-0663">Pyridoxal phosphate</keyword>
<evidence type="ECO:0000259" key="7">
    <source>
        <dbReference type="Pfam" id="PF00155"/>
    </source>
</evidence>
<organism evidence="8 9">
    <name type="scientific">Bacillus coahuilensis p1.1.43</name>
    <dbReference type="NCBI Taxonomy" id="1150625"/>
    <lineage>
        <taxon>Bacteria</taxon>
        <taxon>Bacillati</taxon>
        <taxon>Bacillota</taxon>
        <taxon>Bacilli</taxon>
        <taxon>Bacillales</taxon>
        <taxon>Bacillaceae</taxon>
        <taxon>Bacillus</taxon>
    </lineage>
</organism>
<name>A0A147K669_9BACI</name>
<dbReference type="InterPro" id="IPR050596">
    <property type="entry name" value="AspAT/PAT-like"/>
</dbReference>
<dbReference type="InterPro" id="IPR004838">
    <property type="entry name" value="NHTrfase_class1_PyrdxlP-BS"/>
</dbReference>
<accession>A0A147K669</accession>
<dbReference type="PANTHER" id="PTHR46383">
    <property type="entry name" value="ASPARTATE AMINOTRANSFERASE"/>
    <property type="match status" value="1"/>
</dbReference>
<dbReference type="InterPro" id="IPR015421">
    <property type="entry name" value="PyrdxlP-dep_Trfase_major"/>
</dbReference>